<dbReference type="Gene3D" id="1.20.140.20">
    <property type="entry name" value="Alpha-ketoacid/pyruvate dehydrogenase kinase, N-terminal domain"/>
    <property type="match status" value="1"/>
</dbReference>
<comment type="similarity">
    <text evidence="1 8">Belongs to the PDK/BCKDK protein kinase family.</text>
</comment>
<dbReference type="SUPFAM" id="SSF55874">
    <property type="entry name" value="ATPase domain of HSP90 chaperone/DNA topoisomerase II/histidine kinase"/>
    <property type="match status" value="1"/>
</dbReference>
<comment type="subcellular location">
    <subcellularLocation>
        <location evidence="8">Mitochondrion matrix</location>
    </subcellularLocation>
</comment>
<dbReference type="EC" id="2.7.11.-" evidence="8"/>
<dbReference type="PANTHER" id="PTHR11947:SF3">
    <property type="entry name" value="[PYRUVATE DEHYDROGENASE (ACETYL-TRANSFERRING)] KINASE, MITOCHONDRIAL"/>
    <property type="match status" value="1"/>
</dbReference>
<evidence type="ECO:0000256" key="3">
    <source>
        <dbReference type="ARBA" id="ARBA00022741"/>
    </source>
</evidence>
<keyword evidence="2 8" id="KW-0808">Transferase</keyword>
<dbReference type="Pfam" id="PF02518">
    <property type="entry name" value="HATPase_c"/>
    <property type="match status" value="1"/>
</dbReference>
<dbReference type="SMART" id="SM00387">
    <property type="entry name" value="HATPase_c"/>
    <property type="match status" value="1"/>
</dbReference>
<keyword evidence="11" id="KW-1185">Reference proteome</keyword>
<dbReference type="Pfam" id="PF10436">
    <property type="entry name" value="BCDHK_Adom3"/>
    <property type="match status" value="1"/>
</dbReference>
<dbReference type="InParanoid" id="K1VMD4"/>
<dbReference type="InterPro" id="IPR018955">
    <property type="entry name" value="BCDHK/PDK_N"/>
</dbReference>
<dbReference type="Proteomes" id="UP000006757">
    <property type="component" value="Unassembled WGS sequence"/>
</dbReference>
<dbReference type="SUPFAM" id="SSF69012">
    <property type="entry name" value="alpha-ketoacid dehydrogenase kinase, N-terminal domain"/>
    <property type="match status" value="1"/>
</dbReference>
<gene>
    <name evidence="10" type="ORF">A1Q2_07885</name>
</gene>
<dbReference type="AlphaFoldDB" id="K1VMD4"/>
<dbReference type="HOGENOM" id="CLU_023861_5_1_1"/>
<evidence type="ECO:0000256" key="1">
    <source>
        <dbReference type="ARBA" id="ARBA00006155"/>
    </source>
</evidence>
<proteinExistence type="inferred from homology"/>
<accession>K1VMD4</accession>
<dbReference type="OMA" id="NEMPSIC"/>
<keyword evidence="5 8" id="KW-0067">ATP-binding</keyword>
<keyword evidence="4 8" id="KW-0418">Kinase</keyword>
<evidence type="ECO:0000256" key="6">
    <source>
        <dbReference type="ARBA" id="ARBA00023128"/>
    </source>
</evidence>
<comment type="caution">
    <text evidence="10">The sequence shown here is derived from an EMBL/GenBank/DDBJ whole genome shotgun (WGS) entry which is preliminary data.</text>
</comment>
<dbReference type="PRINTS" id="PR00344">
    <property type="entry name" value="BCTRLSENSOR"/>
</dbReference>
<dbReference type="Gene3D" id="3.30.565.10">
    <property type="entry name" value="Histidine kinase-like ATPase, C-terminal domain"/>
    <property type="match status" value="1"/>
</dbReference>
<evidence type="ECO:0000256" key="7">
    <source>
        <dbReference type="ARBA" id="ARBA00048201"/>
    </source>
</evidence>
<keyword evidence="3 8" id="KW-0547">Nucleotide-binding</keyword>
<name>K1VMD4_TRIAC</name>
<dbReference type="InterPro" id="IPR039028">
    <property type="entry name" value="BCKD/PDK"/>
</dbReference>
<comment type="catalytic activity">
    <reaction evidence="7">
        <text>L-seryl-[pyruvate dehydrogenase E1 alpha subunit] + ATP = O-phospho-L-seryl-[pyruvate dehydrogenase E1 alpha subunit] + ADP + H(+)</text>
        <dbReference type="Rhea" id="RHEA:23052"/>
        <dbReference type="Rhea" id="RHEA-COMP:13689"/>
        <dbReference type="Rhea" id="RHEA-COMP:13690"/>
        <dbReference type="ChEBI" id="CHEBI:15378"/>
        <dbReference type="ChEBI" id="CHEBI:29999"/>
        <dbReference type="ChEBI" id="CHEBI:30616"/>
        <dbReference type="ChEBI" id="CHEBI:83421"/>
        <dbReference type="ChEBI" id="CHEBI:456216"/>
        <dbReference type="EC" id="2.7.11.2"/>
    </reaction>
</comment>
<evidence type="ECO:0000256" key="8">
    <source>
        <dbReference type="RuleBase" id="RU366032"/>
    </source>
</evidence>
<dbReference type="InterPro" id="IPR005467">
    <property type="entry name" value="His_kinase_dom"/>
</dbReference>
<dbReference type="eggNOG" id="KOG0787">
    <property type="taxonomic scope" value="Eukaryota"/>
</dbReference>
<evidence type="ECO:0000313" key="10">
    <source>
        <dbReference type="EMBL" id="EKC97882.1"/>
    </source>
</evidence>
<evidence type="ECO:0000256" key="2">
    <source>
        <dbReference type="ARBA" id="ARBA00022679"/>
    </source>
</evidence>
<feature type="domain" description="Histidine kinase" evidence="9">
    <location>
        <begin position="222"/>
        <end position="349"/>
    </location>
</feature>
<evidence type="ECO:0000256" key="5">
    <source>
        <dbReference type="ARBA" id="ARBA00022840"/>
    </source>
</evidence>
<sequence length="356" mass="40082">MFGERPSQGTLLKAAQFLQEELPIRLSHRVVELESLPDGLSKMPSINRVKEWYAQSFEELITFPKPKLPADIEEILRMPPSQATTFPTAVANPSLDPLMNEGAISGSRINYSDTKRGRHHSIVNGGVRMRIPIERMYFSPPPVNVVYPPEVHDYNENFTRVLQTIKKRHDPTVTSVAQGVLEWKRKQKAGRIGQNIQEWLDRFYLSRIGIRALIGQPNARSHIVFELLKNSLRAVVERYGVDNEDQFPPVKVIVVEGGEDITIKISDEGGGIPRSALPMIWTYLYTTMSDEGLEDTIQEGIQGHTVPMAGFGYGLPLSRLYARYFGGDLRLISMEGHGTDVYISLNKLSSSREPLP</sequence>
<dbReference type="InterPro" id="IPR036890">
    <property type="entry name" value="HATPase_C_sf"/>
</dbReference>
<dbReference type="FunCoup" id="K1VMD4">
    <property type="interactions" value="359"/>
</dbReference>
<dbReference type="GO" id="GO:0005524">
    <property type="term" value="F:ATP binding"/>
    <property type="evidence" value="ECO:0007669"/>
    <property type="project" value="UniProtKB-UniRule"/>
</dbReference>
<evidence type="ECO:0000313" key="11">
    <source>
        <dbReference type="Proteomes" id="UP000006757"/>
    </source>
</evidence>
<evidence type="ECO:0000259" key="9">
    <source>
        <dbReference type="PROSITE" id="PS50109"/>
    </source>
</evidence>
<dbReference type="EMBL" id="AMBO01000401">
    <property type="protein sequence ID" value="EKC97882.1"/>
    <property type="molecule type" value="Genomic_DNA"/>
</dbReference>
<dbReference type="InterPro" id="IPR036784">
    <property type="entry name" value="AK/P_DHK_N_sf"/>
</dbReference>
<dbReference type="STRING" id="1220162.K1VMD4"/>
<keyword evidence="6 8" id="KW-0496">Mitochondrion</keyword>
<protein>
    <recommendedName>
        <fullName evidence="8">Protein-serine/threonine kinase</fullName>
        <ecNumber evidence="8">2.7.11.-</ecNumber>
    </recommendedName>
</protein>
<dbReference type="OrthoDB" id="241648at2759"/>
<dbReference type="InterPro" id="IPR003594">
    <property type="entry name" value="HATPase_dom"/>
</dbReference>
<dbReference type="GO" id="GO:0010906">
    <property type="term" value="P:regulation of glucose metabolic process"/>
    <property type="evidence" value="ECO:0007669"/>
    <property type="project" value="TreeGrafter"/>
</dbReference>
<dbReference type="GO" id="GO:0004740">
    <property type="term" value="F:pyruvate dehydrogenase (acetyl-transferring) kinase activity"/>
    <property type="evidence" value="ECO:0007669"/>
    <property type="project" value="UniProtKB-EC"/>
</dbReference>
<dbReference type="InterPro" id="IPR004358">
    <property type="entry name" value="Sig_transdc_His_kin-like_C"/>
</dbReference>
<dbReference type="PROSITE" id="PS50109">
    <property type="entry name" value="HIS_KIN"/>
    <property type="match status" value="1"/>
</dbReference>
<dbReference type="GO" id="GO:0005759">
    <property type="term" value="C:mitochondrial matrix"/>
    <property type="evidence" value="ECO:0007669"/>
    <property type="project" value="UniProtKB-SubCell"/>
</dbReference>
<dbReference type="PANTHER" id="PTHR11947">
    <property type="entry name" value="PYRUVATE DEHYDROGENASE KINASE"/>
    <property type="match status" value="1"/>
</dbReference>
<organism evidence="10 11">
    <name type="scientific">Trichosporon asahii var. asahii (strain CBS 8904)</name>
    <name type="common">Yeast</name>
    <dbReference type="NCBI Taxonomy" id="1220162"/>
    <lineage>
        <taxon>Eukaryota</taxon>
        <taxon>Fungi</taxon>
        <taxon>Dikarya</taxon>
        <taxon>Basidiomycota</taxon>
        <taxon>Agaricomycotina</taxon>
        <taxon>Tremellomycetes</taxon>
        <taxon>Trichosporonales</taxon>
        <taxon>Trichosporonaceae</taxon>
        <taxon>Trichosporon</taxon>
    </lineage>
</organism>
<evidence type="ECO:0000256" key="4">
    <source>
        <dbReference type="ARBA" id="ARBA00022777"/>
    </source>
</evidence>
<reference evidence="10 11" key="1">
    <citation type="journal article" date="2012" name="Eukaryot. Cell">
        <title>Genome sequence of the Trichosporon asahii environmental strain CBS 8904.</title>
        <authorList>
            <person name="Yang R.Y."/>
            <person name="Li H.T."/>
            <person name="Zhu H."/>
            <person name="Zhou G.P."/>
            <person name="Wang M."/>
            <person name="Wang L."/>
        </authorList>
    </citation>
    <scope>NUCLEOTIDE SEQUENCE [LARGE SCALE GENOMIC DNA]</scope>
    <source>
        <strain evidence="10 11">CBS 8904</strain>
    </source>
</reference>